<dbReference type="SUPFAM" id="SSF54675">
    <property type="entry name" value="Nicotinate/Quinolinate PRTase N-terminal domain-like"/>
    <property type="match status" value="1"/>
</dbReference>
<evidence type="ECO:0000256" key="6">
    <source>
        <dbReference type="ARBA" id="ARBA00022679"/>
    </source>
</evidence>
<dbReference type="Gene3D" id="3.20.20.70">
    <property type="entry name" value="Aldolase class I"/>
    <property type="match status" value="1"/>
</dbReference>
<keyword evidence="5" id="KW-0328">Glycosyltransferase</keyword>
<evidence type="ECO:0000256" key="1">
    <source>
        <dbReference type="ARBA" id="ARBA00004893"/>
    </source>
</evidence>
<dbReference type="InterPro" id="IPR027277">
    <property type="entry name" value="NadC/ModD"/>
</dbReference>
<dbReference type="Pfam" id="PF01729">
    <property type="entry name" value="QRPTase_C"/>
    <property type="match status" value="1"/>
</dbReference>
<evidence type="ECO:0000256" key="4">
    <source>
        <dbReference type="ARBA" id="ARBA00022642"/>
    </source>
</evidence>
<dbReference type="GO" id="GO:0004514">
    <property type="term" value="F:nicotinate-nucleotide diphosphorylase (carboxylating) activity"/>
    <property type="evidence" value="ECO:0007669"/>
    <property type="project" value="UniProtKB-EC"/>
</dbReference>
<evidence type="ECO:0000256" key="2">
    <source>
        <dbReference type="ARBA" id="ARBA00009400"/>
    </source>
</evidence>
<proteinExistence type="inferred from homology"/>
<dbReference type="FunFam" id="3.20.20.70:FF:000030">
    <property type="entry name" value="Nicotinate-nucleotide pyrophosphorylase, carboxylating"/>
    <property type="match status" value="1"/>
</dbReference>
<comment type="similarity">
    <text evidence="2">Belongs to the NadC/ModD family.</text>
</comment>
<sequence length="213" mass="22798">ILIPDGSKVTKNDRILEINGCLASILTAERTALNFLRKLSGVSTETAKYVDEISHTNSRIVDTRKTTPGFRALEKYAVRMGGGHNHRQNLSDGILIKDNHVKTLKLEGLNLTGVIQKAKSNASHTIKVEVEVETVEQAVEAASAGADIILLDNMSTEDMKKAVESCPNRAVTEASGGINLETVKSVAETGVNLISVGAITHSAPNLDLSLDID</sequence>
<dbReference type="GO" id="GO:0034213">
    <property type="term" value="P:quinolinate catabolic process"/>
    <property type="evidence" value="ECO:0007669"/>
    <property type="project" value="TreeGrafter"/>
</dbReference>
<dbReference type="PANTHER" id="PTHR32179">
    <property type="entry name" value="NICOTINATE-NUCLEOTIDE PYROPHOSPHORYLASE [CARBOXYLATING]"/>
    <property type="match status" value="1"/>
</dbReference>
<dbReference type="InterPro" id="IPR002638">
    <property type="entry name" value="Quinolinate_PRibosylTrfase_C"/>
</dbReference>
<dbReference type="NCBIfam" id="TIGR00078">
    <property type="entry name" value="nadC"/>
    <property type="match status" value="1"/>
</dbReference>
<protein>
    <recommendedName>
        <fullName evidence="3">nicotinate-nucleotide diphosphorylase (carboxylating)</fullName>
        <ecNumber evidence="3">2.4.2.19</ecNumber>
    </recommendedName>
</protein>
<dbReference type="GO" id="GO:0005737">
    <property type="term" value="C:cytoplasm"/>
    <property type="evidence" value="ECO:0007669"/>
    <property type="project" value="TreeGrafter"/>
</dbReference>
<organism evidence="9">
    <name type="scientific">marine metagenome</name>
    <dbReference type="NCBI Taxonomy" id="408172"/>
    <lineage>
        <taxon>unclassified sequences</taxon>
        <taxon>metagenomes</taxon>
        <taxon>ecological metagenomes</taxon>
    </lineage>
</organism>
<evidence type="ECO:0000259" key="8">
    <source>
        <dbReference type="Pfam" id="PF02749"/>
    </source>
</evidence>
<feature type="non-terminal residue" evidence="9">
    <location>
        <position position="1"/>
    </location>
</feature>
<dbReference type="InterPro" id="IPR036068">
    <property type="entry name" value="Nicotinate_pribotase-like_C"/>
</dbReference>
<evidence type="ECO:0000259" key="7">
    <source>
        <dbReference type="Pfam" id="PF01729"/>
    </source>
</evidence>
<keyword evidence="6" id="KW-0808">Transferase</keyword>
<dbReference type="InterPro" id="IPR022412">
    <property type="entry name" value="Quinolinate_PRibosylTrfase_N"/>
</dbReference>
<dbReference type="CDD" id="cd01572">
    <property type="entry name" value="QPRTase"/>
    <property type="match status" value="1"/>
</dbReference>
<evidence type="ECO:0000256" key="5">
    <source>
        <dbReference type="ARBA" id="ARBA00022676"/>
    </source>
</evidence>
<feature type="domain" description="Quinolinate phosphoribosyl transferase N-terminal" evidence="8">
    <location>
        <begin position="2"/>
        <end position="40"/>
    </location>
</feature>
<evidence type="ECO:0000256" key="3">
    <source>
        <dbReference type="ARBA" id="ARBA00011944"/>
    </source>
</evidence>
<dbReference type="InterPro" id="IPR013785">
    <property type="entry name" value="Aldolase_TIM"/>
</dbReference>
<dbReference type="PANTHER" id="PTHR32179:SF3">
    <property type="entry name" value="NICOTINATE-NUCLEOTIDE PYROPHOSPHORYLASE [CARBOXYLATING]"/>
    <property type="match status" value="1"/>
</dbReference>
<dbReference type="InterPro" id="IPR037128">
    <property type="entry name" value="Quinolinate_PRibosylTase_N_sf"/>
</dbReference>
<dbReference type="EC" id="2.4.2.19" evidence="3"/>
<dbReference type="AlphaFoldDB" id="A0A382DMB1"/>
<dbReference type="EMBL" id="UINC01039944">
    <property type="protein sequence ID" value="SVB39144.1"/>
    <property type="molecule type" value="Genomic_DNA"/>
</dbReference>
<gene>
    <name evidence="9" type="ORF">METZ01_LOCUS191998</name>
</gene>
<accession>A0A382DMB1</accession>
<evidence type="ECO:0000313" key="9">
    <source>
        <dbReference type="EMBL" id="SVB39144.1"/>
    </source>
</evidence>
<dbReference type="UniPathway" id="UPA00253">
    <property type="reaction ID" value="UER00331"/>
</dbReference>
<feature type="domain" description="Quinolinate phosphoribosyl transferase C-terminal" evidence="7">
    <location>
        <begin position="42"/>
        <end position="211"/>
    </location>
</feature>
<name>A0A382DMB1_9ZZZZ</name>
<reference evidence="9" key="1">
    <citation type="submission" date="2018-05" db="EMBL/GenBank/DDBJ databases">
        <authorList>
            <person name="Lanie J.A."/>
            <person name="Ng W.-L."/>
            <person name="Kazmierczak K.M."/>
            <person name="Andrzejewski T.M."/>
            <person name="Davidsen T.M."/>
            <person name="Wayne K.J."/>
            <person name="Tettelin H."/>
            <person name="Glass J.I."/>
            <person name="Rusch D."/>
            <person name="Podicherti R."/>
            <person name="Tsui H.-C.T."/>
            <person name="Winkler M.E."/>
        </authorList>
    </citation>
    <scope>NUCLEOTIDE SEQUENCE</scope>
</reference>
<comment type="pathway">
    <text evidence="1">Cofactor biosynthesis; NAD(+) biosynthesis; nicotinate D-ribonucleotide from quinolinate: step 1/1.</text>
</comment>
<dbReference type="Gene3D" id="3.90.1170.20">
    <property type="entry name" value="Quinolinate phosphoribosyl transferase, N-terminal domain"/>
    <property type="match status" value="1"/>
</dbReference>
<dbReference type="SUPFAM" id="SSF51690">
    <property type="entry name" value="Nicotinate/Quinolinate PRTase C-terminal domain-like"/>
    <property type="match status" value="1"/>
</dbReference>
<dbReference type="GO" id="GO:0009435">
    <property type="term" value="P:NAD+ biosynthetic process"/>
    <property type="evidence" value="ECO:0007669"/>
    <property type="project" value="UniProtKB-UniPathway"/>
</dbReference>
<keyword evidence="4" id="KW-0662">Pyridine nucleotide biosynthesis</keyword>
<dbReference type="InterPro" id="IPR004393">
    <property type="entry name" value="NadC"/>
</dbReference>
<dbReference type="Pfam" id="PF02749">
    <property type="entry name" value="QRPTase_N"/>
    <property type="match status" value="1"/>
</dbReference>